<feature type="region of interest" description="Disordered" evidence="1">
    <location>
        <begin position="35"/>
        <end position="142"/>
    </location>
</feature>
<feature type="chain" id="PRO_5038872754" description="Secreted protein" evidence="2">
    <location>
        <begin position="32"/>
        <end position="142"/>
    </location>
</feature>
<feature type="compositionally biased region" description="Basic and acidic residues" evidence="1">
    <location>
        <begin position="64"/>
        <end position="92"/>
    </location>
</feature>
<evidence type="ECO:0008006" key="5">
    <source>
        <dbReference type="Google" id="ProtNLM"/>
    </source>
</evidence>
<reference evidence="4" key="1">
    <citation type="submission" date="2016-04" db="EMBL/GenBank/DDBJ databases">
        <authorList>
            <person name="Zhang B."/>
        </authorList>
    </citation>
    <scope>NUCLEOTIDE SEQUENCE [LARGE SCALE GENOMIC DNA]</scope>
    <source>
        <strain evidence="4">S10</strain>
    </source>
</reference>
<protein>
    <recommendedName>
        <fullName evidence="5">Secreted protein</fullName>
    </recommendedName>
</protein>
<proteinExistence type="predicted"/>
<evidence type="ECO:0000313" key="4">
    <source>
        <dbReference type="Proteomes" id="UP000076096"/>
    </source>
</evidence>
<evidence type="ECO:0000313" key="3">
    <source>
        <dbReference type="EMBL" id="AMW13555.1"/>
    </source>
</evidence>
<organism evidence="3 4">
    <name type="scientific">Streptomyces qaidamensis</name>
    <dbReference type="NCBI Taxonomy" id="1783515"/>
    <lineage>
        <taxon>Bacteria</taxon>
        <taxon>Bacillati</taxon>
        <taxon>Actinomycetota</taxon>
        <taxon>Actinomycetes</taxon>
        <taxon>Kitasatosporales</taxon>
        <taxon>Streptomycetaceae</taxon>
        <taxon>Streptomyces</taxon>
        <taxon>Streptomyces aurantiacus group</taxon>
    </lineage>
</organism>
<dbReference type="RefSeq" id="WP_062929713.1">
    <property type="nucleotide sequence ID" value="NZ_CP015098.1"/>
</dbReference>
<name>A0A143C9A4_9ACTN</name>
<dbReference type="EMBL" id="CP015098">
    <property type="protein sequence ID" value="AMW13555.1"/>
    <property type="molecule type" value="Genomic_DNA"/>
</dbReference>
<dbReference type="STRING" id="1783515.A4E84_31055"/>
<keyword evidence="4" id="KW-1185">Reference proteome</keyword>
<keyword evidence="2" id="KW-0732">Signal</keyword>
<dbReference type="KEGG" id="stsi:A4E84_31055"/>
<dbReference type="Proteomes" id="UP000076096">
    <property type="component" value="Chromosome"/>
</dbReference>
<sequence>MYRGTTARTVVSLLAAVLLALQFFAPTASFASAHTHSQAEANAQPGTKPSGKSSRPGHKSPGKALRDEMADCRAGHHGDPTGPLRTRDRSHTADPAPSAPERPLRRHIQPTEQEPVRPGAAHHRTSRSSTSHTPAALQVFRC</sequence>
<accession>A0A143C9A4</accession>
<dbReference type="AlphaFoldDB" id="A0A143C9A4"/>
<evidence type="ECO:0000256" key="2">
    <source>
        <dbReference type="SAM" id="SignalP"/>
    </source>
</evidence>
<feature type="compositionally biased region" description="Polar residues" evidence="1">
    <location>
        <begin position="35"/>
        <end position="53"/>
    </location>
</feature>
<evidence type="ECO:0000256" key="1">
    <source>
        <dbReference type="SAM" id="MobiDB-lite"/>
    </source>
</evidence>
<gene>
    <name evidence="3" type="ORF">A4E84_31055</name>
</gene>
<feature type="signal peptide" evidence="2">
    <location>
        <begin position="1"/>
        <end position="31"/>
    </location>
</feature>